<dbReference type="AlphaFoldDB" id="A0A2P7BGU9"/>
<name>A0A2P7BGU9_9HYPH</name>
<sequence>MPDHTRENDRLAREYDALRSASWRTVREKNQDQLDLQACHREVPLEPLCRLFSTQKWRRLMGIDVNADMRIRIEPEVYNSSVIAP</sequence>
<evidence type="ECO:0000313" key="1">
    <source>
        <dbReference type="EMBL" id="PSH65690.1"/>
    </source>
</evidence>
<organism evidence="1 2">
    <name type="scientific">Phyllobacterium brassicacearum</name>
    <dbReference type="NCBI Taxonomy" id="314235"/>
    <lineage>
        <taxon>Bacteria</taxon>
        <taxon>Pseudomonadati</taxon>
        <taxon>Pseudomonadota</taxon>
        <taxon>Alphaproteobacteria</taxon>
        <taxon>Hyphomicrobiales</taxon>
        <taxon>Phyllobacteriaceae</taxon>
        <taxon>Phyllobacterium</taxon>
    </lineage>
</organism>
<comment type="caution">
    <text evidence="1">The sequence shown here is derived from an EMBL/GenBank/DDBJ whole genome shotgun (WGS) entry which is preliminary data.</text>
</comment>
<proteinExistence type="predicted"/>
<keyword evidence="2" id="KW-1185">Reference proteome</keyword>
<protein>
    <submittedName>
        <fullName evidence="1">Uncharacterized protein</fullName>
    </submittedName>
</protein>
<evidence type="ECO:0000313" key="2">
    <source>
        <dbReference type="Proteomes" id="UP000241444"/>
    </source>
</evidence>
<accession>A0A2P7BGU9</accession>
<dbReference type="EMBL" id="PGGO01000016">
    <property type="protein sequence ID" value="PSH65690.1"/>
    <property type="molecule type" value="Genomic_DNA"/>
</dbReference>
<dbReference type="Proteomes" id="UP000241444">
    <property type="component" value="Unassembled WGS sequence"/>
</dbReference>
<gene>
    <name evidence="1" type="ORF">CU102_19555</name>
</gene>
<reference evidence="2" key="1">
    <citation type="submission" date="2017-11" db="EMBL/GenBank/DDBJ databases">
        <authorList>
            <person name="Kuznetsova I."/>
            <person name="Sazanova A."/>
            <person name="Chirak E."/>
            <person name="Safronova V."/>
            <person name="Willems A."/>
        </authorList>
    </citation>
    <scope>NUCLEOTIDE SEQUENCE [LARGE SCALE GENOMIC DNA]</scope>
    <source>
        <strain evidence="2">STM 196</strain>
    </source>
</reference>